<accession>A0A9P6KL15</accession>
<name>A0A9P6KL15_9PLEO</name>
<dbReference type="EMBL" id="WJXW01000015">
    <property type="protein sequence ID" value="KAF9730181.1"/>
    <property type="molecule type" value="Genomic_DNA"/>
</dbReference>
<feature type="compositionally biased region" description="Low complexity" evidence="1">
    <location>
        <begin position="278"/>
        <end position="288"/>
    </location>
</feature>
<dbReference type="Proteomes" id="UP000756921">
    <property type="component" value="Unassembled WGS sequence"/>
</dbReference>
<feature type="compositionally biased region" description="Polar residues" evidence="1">
    <location>
        <begin position="35"/>
        <end position="63"/>
    </location>
</feature>
<evidence type="ECO:0008006" key="4">
    <source>
        <dbReference type="Google" id="ProtNLM"/>
    </source>
</evidence>
<dbReference type="OrthoDB" id="3786303at2759"/>
<feature type="compositionally biased region" description="Acidic residues" evidence="1">
    <location>
        <begin position="373"/>
        <end position="384"/>
    </location>
</feature>
<feature type="region of interest" description="Disordered" evidence="1">
    <location>
        <begin position="31"/>
        <end position="68"/>
    </location>
</feature>
<feature type="region of interest" description="Disordered" evidence="1">
    <location>
        <begin position="270"/>
        <end position="303"/>
    </location>
</feature>
<comment type="caution">
    <text evidence="2">The sequence shown here is derived from an EMBL/GenBank/DDBJ whole genome shotgun (WGS) entry which is preliminary data.</text>
</comment>
<dbReference type="AlphaFoldDB" id="A0A9P6KL15"/>
<keyword evidence="3" id="KW-1185">Reference proteome</keyword>
<evidence type="ECO:0000313" key="2">
    <source>
        <dbReference type="EMBL" id="KAF9730181.1"/>
    </source>
</evidence>
<proteinExistence type="predicted"/>
<gene>
    <name evidence="2" type="ORF">PMIN01_12114</name>
</gene>
<protein>
    <recommendedName>
        <fullName evidence="4">CCHC-type domain-containing protein</fullName>
    </recommendedName>
</protein>
<evidence type="ECO:0000313" key="3">
    <source>
        <dbReference type="Proteomes" id="UP000756921"/>
    </source>
</evidence>
<reference evidence="2" key="1">
    <citation type="journal article" date="2020" name="Mol. Plant Microbe Interact.">
        <title>Genome Sequence of the Biocontrol Agent Coniothyrium minitans strain Conio (IMI 134523).</title>
        <authorList>
            <person name="Patel D."/>
            <person name="Shittu T.A."/>
            <person name="Baroncelli R."/>
            <person name="Muthumeenakshi S."/>
            <person name="Osborne T.H."/>
            <person name="Janganan T.K."/>
            <person name="Sreenivasaprasad S."/>
        </authorList>
    </citation>
    <scope>NUCLEOTIDE SEQUENCE</scope>
    <source>
        <strain evidence="2">Conio</strain>
    </source>
</reference>
<organism evidence="2 3">
    <name type="scientific">Paraphaeosphaeria minitans</name>
    <dbReference type="NCBI Taxonomy" id="565426"/>
    <lineage>
        <taxon>Eukaryota</taxon>
        <taxon>Fungi</taxon>
        <taxon>Dikarya</taxon>
        <taxon>Ascomycota</taxon>
        <taxon>Pezizomycotina</taxon>
        <taxon>Dothideomycetes</taxon>
        <taxon>Pleosporomycetidae</taxon>
        <taxon>Pleosporales</taxon>
        <taxon>Massarineae</taxon>
        <taxon>Didymosphaeriaceae</taxon>
        <taxon>Paraphaeosphaeria</taxon>
    </lineage>
</organism>
<feature type="region of interest" description="Disordered" evidence="1">
    <location>
        <begin position="362"/>
        <end position="384"/>
    </location>
</feature>
<sequence>MQPTPSAGNAYTHGAQLGPIPIRARTETPYVEPHQWQQPETQTAFARQTTSYEEARHSQSPQQPGDHAYIQPDKIILFQKAWSKENNYTGRPYDILADKAKVFRELCYRLGIPQDQYANIFPGILSDRASTYYLHNIGPGLPWDELYDRLNRHFNTSVNHNQYWTDWTTLTFERYKRDNPAATSHEALEAMIDKLTLAQRALGQGFSGELQLHTTIVRACRGHPDLEQAMFNPKNTVEGLLSDLRASLQVAEDRKKSQFLQDSEEVYYTDRRYNNPNRTRGSGPSRGRSTFRPKGRGNFRSSSSRTKQKCFVCHKEGCWSTNHPPRDTQRARRQYMSSYADFYEHEPSAIDVQAYILDFEGEPEEEDHRTKEEEDEQDQWSDEEEAQKATSYLTSTAYLHRTTGSDPSIPACRDPAPSIALLNTPPSVCAQDTCLERALSRDATLLPCEGVG</sequence>
<evidence type="ECO:0000256" key="1">
    <source>
        <dbReference type="SAM" id="MobiDB-lite"/>
    </source>
</evidence>